<keyword evidence="7" id="KW-1185">Reference proteome</keyword>
<dbReference type="EMBL" id="MDGQ01000005">
    <property type="protein sequence ID" value="OEJ99497.1"/>
    <property type="molecule type" value="Genomic_DNA"/>
</dbReference>
<dbReference type="PANTHER" id="PTHR13693">
    <property type="entry name" value="CLASS II AMINOTRANSFERASE/8-AMINO-7-OXONONANOATE SYNTHASE"/>
    <property type="match status" value="1"/>
</dbReference>
<evidence type="ECO:0000256" key="3">
    <source>
        <dbReference type="ARBA" id="ARBA00022679"/>
    </source>
</evidence>
<dbReference type="OrthoDB" id="9807157at2"/>
<evidence type="ECO:0000313" key="6">
    <source>
        <dbReference type="EMBL" id="OEJ99497.1"/>
    </source>
</evidence>
<comment type="caution">
    <text evidence="6">The sequence shown here is derived from an EMBL/GenBank/DDBJ whole genome shotgun (WGS) entry which is preliminary data.</text>
</comment>
<dbReference type="InterPro" id="IPR050087">
    <property type="entry name" value="AON_synthase_class-II"/>
</dbReference>
<keyword evidence="3" id="KW-0808">Transferase</keyword>
<dbReference type="Gene3D" id="3.90.1150.10">
    <property type="entry name" value="Aspartate Aminotransferase, domain 1"/>
    <property type="match status" value="1"/>
</dbReference>
<accession>A0A1E5SK49</accession>
<comment type="cofactor">
    <cofactor evidence="1">
        <name>pyridoxal 5'-phosphate</name>
        <dbReference type="ChEBI" id="CHEBI:597326"/>
    </cofactor>
</comment>
<dbReference type="GO" id="GO:0030170">
    <property type="term" value="F:pyridoxal phosphate binding"/>
    <property type="evidence" value="ECO:0007669"/>
    <property type="project" value="InterPro"/>
</dbReference>
<evidence type="ECO:0000256" key="2">
    <source>
        <dbReference type="ARBA" id="ARBA00010008"/>
    </source>
</evidence>
<dbReference type="GO" id="GO:0016740">
    <property type="term" value="F:transferase activity"/>
    <property type="evidence" value="ECO:0007669"/>
    <property type="project" value="UniProtKB-KW"/>
</dbReference>
<dbReference type="InterPro" id="IPR015421">
    <property type="entry name" value="PyrdxlP-dep_Trfase_major"/>
</dbReference>
<name>A0A1E5SK49_9BACT</name>
<protein>
    <recommendedName>
        <fullName evidence="5">Aminotransferase class I/classII large domain-containing protein</fullName>
    </recommendedName>
</protein>
<feature type="domain" description="Aminotransferase class I/classII large" evidence="5">
    <location>
        <begin position="30"/>
        <end position="365"/>
    </location>
</feature>
<evidence type="ECO:0000256" key="1">
    <source>
        <dbReference type="ARBA" id="ARBA00001933"/>
    </source>
</evidence>
<dbReference type="InterPro" id="IPR015424">
    <property type="entry name" value="PyrdxlP-dep_Trfase"/>
</dbReference>
<dbReference type="InterPro" id="IPR004839">
    <property type="entry name" value="Aminotransferase_I/II_large"/>
</dbReference>
<dbReference type="PANTHER" id="PTHR13693:SF77">
    <property type="entry name" value="8-AMINO-7-OXONONANOATE SYNTHASE"/>
    <property type="match status" value="1"/>
</dbReference>
<comment type="similarity">
    <text evidence="2">Belongs to the class-II pyridoxal-phosphate-dependent aminotransferase family. BioF subfamily.</text>
</comment>
<dbReference type="Gene3D" id="3.40.640.10">
    <property type="entry name" value="Type I PLP-dependent aspartate aminotransferase-like (Major domain)"/>
    <property type="match status" value="1"/>
</dbReference>
<reference evidence="6 7" key="1">
    <citation type="submission" date="2016-08" db="EMBL/GenBank/DDBJ databases">
        <title>Draft genome of Fabibacter sp. strain SK-8.</title>
        <authorList>
            <person name="Wong S.-K."/>
            <person name="Hamasaki K."/>
            <person name="Yoshizawa S."/>
        </authorList>
    </citation>
    <scope>NUCLEOTIDE SEQUENCE [LARGE SCALE GENOMIC DNA]</scope>
    <source>
        <strain evidence="6 7">SK-8</strain>
    </source>
</reference>
<dbReference type="Pfam" id="PF00155">
    <property type="entry name" value="Aminotran_1_2"/>
    <property type="match status" value="1"/>
</dbReference>
<keyword evidence="4" id="KW-0663">Pyridoxal phosphate</keyword>
<dbReference type="GO" id="GO:0009102">
    <property type="term" value="P:biotin biosynthetic process"/>
    <property type="evidence" value="ECO:0007669"/>
    <property type="project" value="TreeGrafter"/>
</dbReference>
<dbReference type="InterPro" id="IPR015422">
    <property type="entry name" value="PyrdxlP-dep_Trfase_small"/>
</dbReference>
<dbReference type="Proteomes" id="UP000095552">
    <property type="component" value="Unassembled WGS sequence"/>
</dbReference>
<organism evidence="6 7">
    <name type="scientific">Roseivirga misakiensis</name>
    <dbReference type="NCBI Taxonomy" id="1563681"/>
    <lineage>
        <taxon>Bacteria</taxon>
        <taxon>Pseudomonadati</taxon>
        <taxon>Bacteroidota</taxon>
        <taxon>Cytophagia</taxon>
        <taxon>Cytophagales</taxon>
        <taxon>Roseivirgaceae</taxon>
        <taxon>Roseivirga</taxon>
    </lineage>
</organism>
<gene>
    <name evidence="6" type="ORF">BFP71_07905</name>
</gene>
<dbReference type="RefSeq" id="WP_069834959.1">
    <property type="nucleotide sequence ID" value="NZ_MDGQ01000005.1"/>
</dbReference>
<evidence type="ECO:0000313" key="7">
    <source>
        <dbReference type="Proteomes" id="UP000095552"/>
    </source>
</evidence>
<proteinExistence type="inferred from homology"/>
<dbReference type="STRING" id="1563681.BFP71_07905"/>
<sequence>MNKESRIGFLLEKRRQDDALRELKPFSDSLVDFSSNDYLGLARSEALKVRIQEAYHEQTFKNGSTGSRLLTGNSQLTEECEVKLARFFGFEASTVFNSGYMANLAFFSSVPQRGDTVIYDEYAHACIKDGCRLSHAKRLSFKHNDLGDLEKKIKESTGEIFIACESVYSMDGDLAPIQDIIALAKSHQAKVVVDEAHSTGIFGNHGEGLIAQMGVQEGVFAVIYTFGKAMGIHGACISGSQLLKDFIINFSRPFIYTTAPSAFEITSIMQSYDFLKDNSVLIQQLKDNIAYFNQQLPDHQSPSAIKSIIIGGNGPTKKLADKLKDIGLDVRPILSPTVKTGTERLRICLHAFNTESEIDLICKQIKG</sequence>
<dbReference type="SUPFAM" id="SSF53383">
    <property type="entry name" value="PLP-dependent transferases"/>
    <property type="match status" value="1"/>
</dbReference>
<evidence type="ECO:0000259" key="5">
    <source>
        <dbReference type="Pfam" id="PF00155"/>
    </source>
</evidence>
<dbReference type="AlphaFoldDB" id="A0A1E5SK49"/>
<evidence type="ECO:0000256" key="4">
    <source>
        <dbReference type="ARBA" id="ARBA00022898"/>
    </source>
</evidence>